<dbReference type="STRING" id="658196.A0A397T8R5"/>
<dbReference type="AlphaFoldDB" id="A0A397T8R5"/>
<dbReference type="EMBL" id="QKYT01000098">
    <property type="protein sequence ID" value="RIA93719.1"/>
    <property type="molecule type" value="Genomic_DNA"/>
</dbReference>
<feature type="compositionally biased region" description="Polar residues" evidence="2">
    <location>
        <begin position="636"/>
        <end position="646"/>
    </location>
</feature>
<feature type="compositionally biased region" description="Basic and acidic residues" evidence="2">
    <location>
        <begin position="698"/>
        <end position="721"/>
    </location>
</feature>
<feature type="compositionally biased region" description="Basic and acidic residues" evidence="2">
    <location>
        <begin position="583"/>
        <end position="592"/>
    </location>
</feature>
<feature type="compositionally biased region" description="Basic and acidic residues" evidence="2">
    <location>
        <begin position="733"/>
        <end position="761"/>
    </location>
</feature>
<feature type="region of interest" description="Disordered" evidence="2">
    <location>
        <begin position="583"/>
        <end position="767"/>
    </location>
</feature>
<accession>A0A397T8R5</accession>
<evidence type="ECO:0000313" key="3">
    <source>
        <dbReference type="EMBL" id="RIA93719.1"/>
    </source>
</evidence>
<reference evidence="3 4" key="1">
    <citation type="submission" date="2018-06" db="EMBL/GenBank/DDBJ databases">
        <title>Comparative genomics reveals the genomic features of Rhizophagus irregularis, R. cerebriforme, R. diaphanum and Gigaspora rosea, and their symbiotic lifestyle signature.</title>
        <authorList>
            <person name="Morin E."/>
            <person name="San Clemente H."/>
            <person name="Chen E.C.H."/>
            <person name="De La Providencia I."/>
            <person name="Hainaut M."/>
            <person name="Kuo A."/>
            <person name="Kohler A."/>
            <person name="Murat C."/>
            <person name="Tang N."/>
            <person name="Roy S."/>
            <person name="Loubradou J."/>
            <person name="Henrissat B."/>
            <person name="Grigoriev I.V."/>
            <person name="Corradi N."/>
            <person name="Roux C."/>
            <person name="Martin F.M."/>
        </authorList>
    </citation>
    <scope>NUCLEOTIDE SEQUENCE [LARGE SCALE GENOMIC DNA]</scope>
    <source>
        <strain evidence="3 4">DAOM 227022</strain>
    </source>
</reference>
<feature type="coiled-coil region" evidence="1">
    <location>
        <begin position="882"/>
        <end position="919"/>
    </location>
</feature>
<keyword evidence="1" id="KW-0175">Coiled coil</keyword>
<feature type="compositionally biased region" description="Basic and acidic residues" evidence="2">
    <location>
        <begin position="621"/>
        <end position="635"/>
    </location>
</feature>
<feature type="compositionally biased region" description="Basic and acidic residues" evidence="2">
    <location>
        <begin position="599"/>
        <end position="614"/>
    </location>
</feature>
<feature type="compositionally biased region" description="Polar residues" evidence="2">
    <location>
        <begin position="350"/>
        <end position="401"/>
    </location>
</feature>
<feature type="compositionally biased region" description="Polar residues" evidence="2">
    <location>
        <begin position="679"/>
        <end position="689"/>
    </location>
</feature>
<sequence length="928" mass="108014">MTSIHSEISDLNDNKSIIFAETKDVEDVQIREYEDTLKLLADSDSLTYNYALKETIRLMENLVGRPRENIEGDKKVIHFAFKAAGFLSSYPWTFYDSSTIAQLEFFLNTNVINANIMFSLREIRNCLRKIKDDKSNADHALRIGGNFFDVVVSVAQKEYLAAFGSFIKVLDFEYSAGEWYYDWIDRREKFFLLCSKKNSESRLIKKFYKKLFKLSNKEFLKVKRKNTRFRKFEYKLLKSGGLIAGCSLPDNIDTLLIGYLHLIQQLLEKFFPLLEKYVEDLVLFCDEIIETHVKKQLTFKAVEVLYVIKDISENEEIKKEIESNFEIWSSYRDTTSTTSRPRPSSAPSTLQYPSSQNKPNDLNISSSSANKEFFQLSTPPDTPVSEYTSFSSPPQSIYVPNTPTRTLTPLSQEEKFQEEIFQEEKPQEEKQKRKLRNIRKIPTKVTRSLSNIQKQCTRKRIIDDVRKLFEERAKILRDIDQTEKYYNELLLTEDKNEVREENKVIDQHTRDSDWILSELKKLLEEKRKEPSLPSIPNFPFIEIPFVTEPESIYFNNYEVKKKNVNAKFIEIVNNPEEIERIEKSEKRTDVKSPEPILSDDVKMNSHLEEKKDNNLDVEEIEREKCKKSDENDSVHSVENLSVNTFESHSEEEKINKDNNNEKNEKEECVKSDENDSVHNVENQSVNTSESHSEEEEINKDNNNEKNEKEECVKSDEIDSVHNVENQSINTSESHSEEEKINRDNNNENNEREECVKSDGSDSVHSVSESVNLPEIILSHSEEEKSNNPNIINQVNQVNQINQINQYNIINNVTNVQQEEESAFLKAVKIIVKEVENVVDKAVKAHRSAVLRSSSSLSVNEINEKENEVVEVVEEVVEKEVVEEVIEKELVEVGKNLNEKEEKEEVVENLNENEVNENETVFEKEELVF</sequence>
<gene>
    <name evidence="3" type="ORF">C1645_803891</name>
</gene>
<keyword evidence="4" id="KW-1185">Reference proteome</keyword>
<comment type="caution">
    <text evidence="3">The sequence shown here is derived from an EMBL/GenBank/DDBJ whole genome shotgun (WGS) entry which is preliminary data.</text>
</comment>
<dbReference type="OrthoDB" id="2435045at2759"/>
<organism evidence="3 4">
    <name type="scientific">Glomus cerebriforme</name>
    <dbReference type="NCBI Taxonomy" id="658196"/>
    <lineage>
        <taxon>Eukaryota</taxon>
        <taxon>Fungi</taxon>
        <taxon>Fungi incertae sedis</taxon>
        <taxon>Mucoromycota</taxon>
        <taxon>Glomeromycotina</taxon>
        <taxon>Glomeromycetes</taxon>
        <taxon>Glomerales</taxon>
        <taxon>Glomeraceae</taxon>
        <taxon>Glomus</taxon>
    </lineage>
</organism>
<evidence type="ECO:0000313" key="4">
    <source>
        <dbReference type="Proteomes" id="UP000265703"/>
    </source>
</evidence>
<evidence type="ECO:0000256" key="1">
    <source>
        <dbReference type="SAM" id="Coils"/>
    </source>
</evidence>
<feature type="compositionally biased region" description="Basic and acidic residues" evidence="2">
    <location>
        <begin position="647"/>
        <end position="678"/>
    </location>
</feature>
<protein>
    <submittedName>
        <fullName evidence="3">Uncharacterized protein</fullName>
    </submittedName>
</protein>
<feature type="region of interest" description="Disordered" evidence="2">
    <location>
        <begin position="332"/>
        <end position="401"/>
    </location>
</feature>
<feature type="compositionally biased region" description="Polar residues" evidence="2">
    <location>
        <begin position="722"/>
        <end position="732"/>
    </location>
</feature>
<proteinExistence type="predicted"/>
<dbReference type="Proteomes" id="UP000265703">
    <property type="component" value="Unassembled WGS sequence"/>
</dbReference>
<evidence type="ECO:0000256" key="2">
    <source>
        <dbReference type="SAM" id="MobiDB-lite"/>
    </source>
</evidence>
<name>A0A397T8R5_9GLOM</name>
<feature type="compositionally biased region" description="Low complexity" evidence="2">
    <location>
        <begin position="332"/>
        <end position="349"/>
    </location>
</feature>